<feature type="domain" description="Reverse transcriptase" evidence="3">
    <location>
        <begin position="1547"/>
        <end position="1822"/>
    </location>
</feature>
<dbReference type="STRING" id="67767.A0A0J7KRB8"/>
<feature type="compositionally biased region" description="Basic and acidic residues" evidence="2">
    <location>
        <begin position="764"/>
        <end position="778"/>
    </location>
</feature>
<protein>
    <submittedName>
        <fullName evidence="4">Reverse transcriptase</fullName>
    </submittedName>
</protein>
<dbReference type="InterPro" id="IPR036691">
    <property type="entry name" value="Endo/exonu/phosph_ase_sf"/>
</dbReference>
<evidence type="ECO:0000256" key="2">
    <source>
        <dbReference type="SAM" id="MobiDB-lite"/>
    </source>
</evidence>
<feature type="region of interest" description="Disordered" evidence="2">
    <location>
        <begin position="764"/>
        <end position="893"/>
    </location>
</feature>
<keyword evidence="4" id="KW-0808">Transferase</keyword>
<feature type="compositionally biased region" description="Basic and acidic residues" evidence="2">
    <location>
        <begin position="254"/>
        <end position="272"/>
    </location>
</feature>
<dbReference type="CDD" id="cd09077">
    <property type="entry name" value="R1-I-EN"/>
    <property type="match status" value="1"/>
</dbReference>
<comment type="caution">
    <text evidence="4">The sequence shown here is derived from an EMBL/GenBank/DDBJ whole genome shotgun (WGS) entry which is preliminary data.</text>
</comment>
<dbReference type="InterPro" id="IPR001878">
    <property type="entry name" value="Znf_CCHC"/>
</dbReference>
<evidence type="ECO:0000313" key="4">
    <source>
        <dbReference type="EMBL" id="KMQ92922.1"/>
    </source>
</evidence>
<dbReference type="Pfam" id="PF14529">
    <property type="entry name" value="Exo_endo_phos_2"/>
    <property type="match status" value="1"/>
</dbReference>
<dbReference type="Gene3D" id="4.10.60.10">
    <property type="entry name" value="Zinc finger, CCHC-type"/>
    <property type="match status" value="1"/>
</dbReference>
<dbReference type="CDD" id="cd01650">
    <property type="entry name" value="RT_nLTR_like"/>
    <property type="match status" value="1"/>
</dbReference>
<feature type="compositionally biased region" description="Polar residues" evidence="2">
    <location>
        <begin position="864"/>
        <end position="874"/>
    </location>
</feature>
<gene>
    <name evidence="4" type="ORF">RF55_7034</name>
</gene>
<evidence type="ECO:0000256" key="1">
    <source>
        <dbReference type="SAM" id="Coils"/>
    </source>
</evidence>
<dbReference type="GO" id="GO:0003676">
    <property type="term" value="F:nucleic acid binding"/>
    <property type="evidence" value="ECO:0007669"/>
    <property type="project" value="InterPro"/>
</dbReference>
<dbReference type="Proteomes" id="UP000036403">
    <property type="component" value="Unassembled WGS sequence"/>
</dbReference>
<keyword evidence="1" id="KW-0175">Coiled coil</keyword>
<feature type="region of interest" description="Disordered" evidence="2">
    <location>
        <begin position="2095"/>
        <end position="2120"/>
    </location>
</feature>
<keyword evidence="5" id="KW-1185">Reference proteome</keyword>
<dbReference type="InterPro" id="IPR000477">
    <property type="entry name" value="RT_dom"/>
</dbReference>
<feature type="region of interest" description="Disordered" evidence="2">
    <location>
        <begin position="254"/>
        <end position="345"/>
    </location>
</feature>
<keyword evidence="4" id="KW-0548">Nucleotidyltransferase</keyword>
<dbReference type="InterPro" id="IPR005135">
    <property type="entry name" value="Endo/exonuclease/phosphatase"/>
</dbReference>
<feature type="region of interest" description="Disordered" evidence="2">
    <location>
        <begin position="1"/>
        <end position="22"/>
    </location>
</feature>
<dbReference type="GO" id="GO:0008270">
    <property type="term" value="F:zinc ion binding"/>
    <property type="evidence" value="ECO:0007669"/>
    <property type="project" value="InterPro"/>
</dbReference>
<dbReference type="OrthoDB" id="7700848at2759"/>
<name>A0A0J7KRB8_LASNI</name>
<accession>A0A0J7KRB8</accession>
<dbReference type="PaxDb" id="67767-A0A0J7KRB8"/>
<dbReference type="Pfam" id="PF00078">
    <property type="entry name" value="RVT_1"/>
    <property type="match status" value="1"/>
</dbReference>
<feature type="compositionally biased region" description="Basic and acidic residues" evidence="2">
    <location>
        <begin position="2095"/>
        <end position="2107"/>
    </location>
</feature>
<reference evidence="4 5" key="1">
    <citation type="submission" date="2015-04" db="EMBL/GenBank/DDBJ databases">
        <title>Lasius niger genome sequencing.</title>
        <authorList>
            <person name="Konorov E.A."/>
            <person name="Nikitin M.A."/>
            <person name="Kirill M.V."/>
            <person name="Chang P."/>
        </authorList>
    </citation>
    <scope>NUCLEOTIDE SEQUENCE [LARGE SCALE GENOMIC DNA]</scope>
    <source>
        <tissue evidence="4">Whole</tissue>
    </source>
</reference>
<feature type="compositionally biased region" description="Basic and acidic residues" evidence="2">
    <location>
        <begin position="818"/>
        <end position="848"/>
    </location>
</feature>
<dbReference type="EMBL" id="LBMM01003988">
    <property type="protein sequence ID" value="KMQ92922.1"/>
    <property type="molecule type" value="Genomic_DNA"/>
</dbReference>
<dbReference type="Gene3D" id="3.60.10.10">
    <property type="entry name" value="Endonuclease/exonuclease/phosphatase"/>
    <property type="match status" value="1"/>
</dbReference>
<feature type="compositionally biased region" description="Polar residues" evidence="2">
    <location>
        <begin position="473"/>
        <end position="492"/>
    </location>
</feature>
<feature type="coiled-coil region" evidence="1">
    <location>
        <begin position="625"/>
        <end position="673"/>
    </location>
</feature>
<organism evidence="4 5">
    <name type="scientific">Lasius niger</name>
    <name type="common">Black garden ant</name>
    <dbReference type="NCBI Taxonomy" id="67767"/>
    <lineage>
        <taxon>Eukaryota</taxon>
        <taxon>Metazoa</taxon>
        <taxon>Ecdysozoa</taxon>
        <taxon>Arthropoda</taxon>
        <taxon>Hexapoda</taxon>
        <taxon>Insecta</taxon>
        <taxon>Pterygota</taxon>
        <taxon>Neoptera</taxon>
        <taxon>Endopterygota</taxon>
        <taxon>Hymenoptera</taxon>
        <taxon>Apocrita</taxon>
        <taxon>Aculeata</taxon>
        <taxon>Formicoidea</taxon>
        <taxon>Formicidae</taxon>
        <taxon>Formicinae</taxon>
        <taxon>Lasius</taxon>
        <taxon>Lasius</taxon>
    </lineage>
</organism>
<proteinExistence type="predicted"/>
<dbReference type="GO" id="GO:0003964">
    <property type="term" value="F:RNA-directed DNA polymerase activity"/>
    <property type="evidence" value="ECO:0007669"/>
    <property type="project" value="UniProtKB-KW"/>
</dbReference>
<dbReference type="PROSITE" id="PS50878">
    <property type="entry name" value="RT_POL"/>
    <property type="match status" value="1"/>
</dbReference>
<sequence length="2120" mass="236263">MDNKKRLDNLPAQGSSEVPELGAGGVIVPGPPASLSCVGLLDGIRACDTDPTRLRVAIACALNYLEDNSPPNYKESTHRMVKAVTSHVEELTAFAIKMGNARDYLVSRLRGQENQIRFLRSKLSAQELSPRDREFADISDLFLTAERASLCFSGTLDDLFQSRSILRGDSPIDSDFGRLSMPGSPTTLAVRSPASSSGEKLIAEMLRVEVSIERINAEISDRSASLSELEAATNLALTSIVALHPVDKVWQDKERVERTRRRGEASRSREGPTRTSGHQMDIMMTDRQQTEKGLSPQGIRTPSGRREELMVPELPSSSSSVGPTSPLLAGGENEGTTATKLSGENPKEPLVMDIVECRPFGDEFADPQEKDPLLINDTAISSACTGVIGKRRAKASPDAISPSDDERRGVNPSLLGQMRPVTVSLRRLRSAKKRPPGSLADLVEDKTLAGTVPLPGMSTDAELESEAEPIPSSKESPIRNQTPVRTEAPSTDQVKKEGGRRKRPPPKKKLVDSSSTTIISSDEDIDFDFDFIPHNLEIMGASALGAMGLNHLKDANILRGKHGHLNGNISGKIKQKIIRVMSIINTLIYKAEAAGDPALLRIKNKELSEEITHLRTQDAIMKRELEETRSMIGGLKKEISDLRDKLDDTEEDRRRARESHRLVQRKLTELKRRSQDDAMVSEIYEREVPHVVTPASGLCSISTDDFPPLARASVPLAVGALTGMPGPSGVPGNKKANIEDEAAKGNIDAQIKKLEKKKADLNKIHEKAGSGMDSDRKRSSNTPRSGERPLPQRTPRVKPRITSSVQLVPPRSKPGNKGKYDGAEADTGSDRKTQDSTRDNKEEWTEARKTRRRNSGKDRGGQVGTPTPGKQSTGPRDRPNEGKPKATIRRPPKTAAVMIVGREEGFSYAEALKKARESISLDKLKIDRTRIRRAANGGILIEVLGPGGAGKALALKDELNGILQDKAVISRPVAKGEIRLVGLDCTTSTDEVLDVVASLGGCLRSDVKVGVIRPLNNGLYTAWVQCPLGAVAKLTNLKKVKIGWTLARVEALEARPLQCFKCWRFGHLRSSCSFREDFGGLCFRCGGSGHAARANVCRSAPSLDLMMHSARELGSGLLLVSEPNHIPDSPGWFASDDRGAAIFVDTNIVRLRCSIAAQGSRFVAINCGPYLVISLYAPPSIDLFDFNALLDELTCILSTRVDKIILTGDFNAKARIWGSRLTDRRGLLLTRWAAERDLRIANEGQSPTCVRPQGESIIDLTWVSSDLAQRVVNWRVRGDMESLSDHCFITFEIETGWVRPPPNRTIQRKWNPKKFDTDLFRASLYWRAGNPTMEDPMSINQLVKWLDTSMEEACDVAAPRIGPRRPRCKAYWWCESVADLRRRCIRARRSWQRAKKRRRSEEIIADLGTQYKHLRKDLRLEIGKRKSAAWQELLSSVDKDPWGLPYRLVLKKLRTASLGLTEVLEPEMLTDLLESLFPPNTEPDPIDDWSEFVWDDVWATSPTEVNEALKKATSSWTKAPGPDGLKIAVWKRSTWEFVHWISHLFNLCLSKGEFPVEWKGANLVLIPKENTPSAGLPKVRPICLLNDIGKTFERVLVTRINRWQEGNPESDVSEFQFGFRRHRSTCDALRLLREITSAAVSDGGFAVVVSLDIRNAFNSLPWRIIRQSLKDKVFPAYIRRIIDSYLADRTVWYTGRDGKRHSWPMKAGVPQGSVLGPTLWNLGFDCVLDIAEDDEDSNILCYADDTLIVVTGRNCDLTCLKASILVNRVIDRIRGLGLSVATNKTEAILFHGKRVEGLPNSISIGDIHVNFQPSIKYLGVMIDIHWTFSDHFRYVIGKTERVVRALNKLMPNLRGPDERRRRLYLNVVMSVVLYGAPVWGDRITRSRMLPALNSLQRTVAQRTISAYRSVSRNAALMLARIPPLDILARSRLRSYERVKTAREEGNICQEVLREIKESETFRTLAEWREILEKPNAPGEWTKLALVPHLEAWMSREPDVGSMSFHLTQILTGHGCFADFLARIGKRIDASCDFCGDEDGVYHVLRECPLWDWQRILLKRQLKLVRDFTLGDVVETILGSRTDWKAFSAFVEEALRDKEEEERRRERAGTSTTSDGDDEAE</sequence>
<feature type="region of interest" description="Disordered" evidence="2">
    <location>
        <begin position="391"/>
        <end position="515"/>
    </location>
</feature>
<dbReference type="SMART" id="SM00343">
    <property type="entry name" value="ZnF_C2HC"/>
    <property type="match status" value="3"/>
</dbReference>
<feature type="compositionally biased region" description="Basic residues" evidence="2">
    <location>
        <begin position="426"/>
        <end position="435"/>
    </location>
</feature>
<feature type="compositionally biased region" description="Basic residues" evidence="2">
    <location>
        <begin position="498"/>
        <end position="508"/>
    </location>
</feature>
<dbReference type="PANTHER" id="PTHR19446">
    <property type="entry name" value="REVERSE TRANSCRIPTASES"/>
    <property type="match status" value="1"/>
</dbReference>
<dbReference type="InterPro" id="IPR036875">
    <property type="entry name" value="Znf_CCHC_sf"/>
</dbReference>
<feature type="compositionally biased region" description="Basic and acidic residues" evidence="2">
    <location>
        <begin position="875"/>
        <end position="884"/>
    </location>
</feature>
<dbReference type="SUPFAM" id="SSF57756">
    <property type="entry name" value="Retrovirus zinc finger-like domains"/>
    <property type="match status" value="1"/>
</dbReference>
<feature type="compositionally biased region" description="Low complexity" evidence="2">
    <location>
        <begin position="311"/>
        <end position="328"/>
    </location>
</feature>
<evidence type="ECO:0000313" key="5">
    <source>
        <dbReference type="Proteomes" id="UP000036403"/>
    </source>
</evidence>
<keyword evidence="4" id="KW-0695">RNA-directed DNA polymerase</keyword>
<evidence type="ECO:0000259" key="3">
    <source>
        <dbReference type="PROSITE" id="PS50878"/>
    </source>
</evidence>
<dbReference type="SUPFAM" id="SSF56219">
    <property type="entry name" value="DNase I-like"/>
    <property type="match status" value="1"/>
</dbReference>